<dbReference type="Proteomes" id="UP001497497">
    <property type="component" value="Unassembled WGS sequence"/>
</dbReference>
<dbReference type="PANTHER" id="PTHR22878">
    <property type="entry name" value="DYNEIN HEAVY CHAIN 6, AXONEMAL-LIKE-RELATED"/>
    <property type="match status" value="1"/>
</dbReference>
<dbReference type="AlphaFoldDB" id="A0AAV2IGT9"/>
<dbReference type="EMBL" id="CAXITT010000585">
    <property type="protein sequence ID" value="CAL1543933.1"/>
    <property type="molecule type" value="Genomic_DNA"/>
</dbReference>
<feature type="non-terminal residue" evidence="4">
    <location>
        <position position="292"/>
    </location>
</feature>
<evidence type="ECO:0008006" key="6">
    <source>
        <dbReference type="Google" id="ProtNLM"/>
    </source>
</evidence>
<dbReference type="Gene3D" id="3.40.50.300">
    <property type="entry name" value="P-loop containing nucleotide triphosphate hydrolases"/>
    <property type="match status" value="1"/>
</dbReference>
<dbReference type="GO" id="GO:0007018">
    <property type="term" value="P:microtubule-based movement"/>
    <property type="evidence" value="ECO:0007669"/>
    <property type="project" value="InterPro"/>
</dbReference>
<dbReference type="GO" id="GO:0051959">
    <property type="term" value="F:dynein light intermediate chain binding"/>
    <property type="evidence" value="ECO:0007669"/>
    <property type="project" value="InterPro"/>
</dbReference>
<dbReference type="GO" id="GO:0045505">
    <property type="term" value="F:dynein intermediate chain binding"/>
    <property type="evidence" value="ECO:0007669"/>
    <property type="project" value="InterPro"/>
</dbReference>
<evidence type="ECO:0000313" key="5">
    <source>
        <dbReference type="Proteomes" id="UP001497497"/>
    </source>
</evidence>
<sequence length="292" mass="32598">MLTTGMVPALYADDEKEGVIAAMRREAALVGKGPAKESIWQYFVDKCATNLHIVMAMSPVGETLRTRCRNFPGIVNNAIIDWFFPWPEQALFAVASVMISPDNQLIPQNHREDIVGHCVMVHQSVNDYSARFLQRLRRYNFVTPKNYLDFITCYLRLLKEKDLYILSQCERLQGGLAKIADASQMLTVLNEKLAIQRVAVKEKTIACESLLKEIAQSSAEANEMKVAAQIKAQEITESSKIIVVEKADAEEALQEALPALEAARLALDDLDKTDITEVRSFAKPPPAVQTVC</sequence>
<dbReference type="Gene3D" id="1.20.920.20">
    <property type="match status" value="1"/>
</dbReference>
<evidence type="ECO:0000256" key="1">
    <source>
        <dbReference type="ARBA" id="ARBA00008887"/>
    </source>
</evidence>
<dbReference type="Pfam" id="PF12777">
    <property type="entry name" value="MT"/>
    <property type="match status" value="1"/>
</dbReference>
<dbReference type="InterPro" id="IPR026983">
    <property type="entry name" value="DHC"/>
</dbReference>
<reference evidence="4 5" key="1">
    <citation type="submission" date="2024-04" db="EMBL/GenBank/DDBJ databases">
        <authorList>
            <consortium name="Genoscope - CEA"/>
            <person name="William W."/>
        </authorList>
    </citation>
    <scope>NUCLEOTIDE SEQUENCE [LARGE SCALE GENOMIC DNA]</scope>
</reference>
<feature type="domain" description="Dynein heavy chain AAA module D4" evidence="3">
    <location>
        <begin position="1"/>
        <end position="157"/>
    </location>
</feature>
<name>A0AAV2IGT9_LYMST</name>
<dbReference type="InterPro" id="IPR024743">
    <property type="entry name" value="Dynein_HC_stalk"/>
</dbReference>
<dbReference type="GO" id="GO:0030286">
    <property type="term" value="C:dynein complex"/>
    <property type="evidence" value="ECO:0007669"/>
    <property type="project" value="InterPro"/>
</dbReference>
<gene>
    <name evidence="4" type="ORF">GSLYS_00017446001</name>
</gene>
<dbReference type="InterPro" id="IPR027417">
    <property type="entry name" value="P-loop_NTPase"/>
</dbReference>
<dbReference type="Pfam" id="PF12780">
    <property type="entry name" value="AAA_8"/>
    <property type="match status" value="1"/>
</dbReference>
<dbReference type="InterPro" id="IPR024317">
    <property type="entry name" value="Dynein_heavy_chain_D4_dom"/>
</dbReference>
<feature type="domain" description="Dynein heavy chain coiled coil stalk" evidence="2">
    <location>
        <begin position="170"/>
        <end position="291"/>
    </location>
</feature>
<dbReference type="SUPFAM" id="SSF52540">
    <property type="entry name" value="P-loop containing nucleoside triphosphate hydrolases"/>
    <property type="match status" value="1"/>
</dbReference>
<organism evidence="4 5">
    <name type="scientific">Lymnaea stagnalis</name>
    <name type="common">Great pond snail</name>
    <name type="synonym">Helix stagnalis</name>
    <dbReference type="NCBI Taxonomy" id="6523"/>
    <lineage>
        <taxon>Eukaryota</taxon>
        <taxon>Metazoa</taxon>
        <taxon>Spiralia</taxon>
        <taxon>Lophotrochozoa</taxon>
        <taxon>Mollusca</taxon>
        <taxon>Gastropoda</taxon>
        <taxon>Heterobranchia</taxon>
        <taxon>Euthyneura</taxon>
        <taxon>Panpulmonata</taxon>
        <taxon>Hygrophila</taxon>
        <taxon>Lymnaeoidea</taxon>
        <taxon>Lymnaeidae</taxon>
        <taxon>Lymnaea</taxon>
    </lineage>
</organism>
<keyword evidence="5" id="KW-1185">Reference proteome</keyword>
<evidence type="ECO:0000259" key="3">
    <source>
        <dbReference type="Pfam" id="PF12780"/>
    </source>
</evidence>
<proteinExistence type="inferred from homology"/>
<dbReference type="PANTHER" id="PTHR22878:SF63">
    <property type="entry name" value="DYNEIN AXONEMAL HEAVY CHAIN 10"/>
    <property type="match status" value="1"/>
</dbReference>
<evidence type="ECO:0000259" key="2">
    <source>
        <dbReference type="Pfam" id="PF12777"/>
    </source>
</evidence>
<accession>A0AAV2IGT9</accession>
<evidence type="ECO:0000313" key="4">
    <source>
        <dbReference type="EMBL" id="CAL1543933.1"/>
    </source>
</evidence>
<comment type="similarity">
    <text evidence="1">Belongs to the dynein heavy chain family.</text>
</comment>
<comment type="caution">
    <text evidence="4">The sequence shown here is derived from an EMBL/GenBank/DDBJ whole genome shotgun (WGS) entry which is preliminary data.</text>
</comment>
<protein>
    <recommendedName>
        <fullName evidence="6">Dynein heavy chain</fullName>
    </recommendedName>
</protein>